<reference evidence="4" key="2">
    <citation type="submission" date="2022-06" db="UniProtKB">
        <authorList>
            <consortium name="EnsemblMetazoa"/>
        </authorList>
    </citation>
    <scope>IDENTIFICATION</scope>
    <source>
        <strain evidence="4">DF5081</strain>
    </source>
</reference>
<organism evidence="4 5">
    <name type="scientific">Caenorhabditis japonica</name>
    <dbReference type="NCBI Taxonomy" id="281687"/>
    <lineage>
        <taxon>Eukaryota</taxon>
        <taxon>Metazoa</taxon>
        <taxon>Ecdysozoa</taxon>
        <taxon>Nematoda</taxon>
        <taxon>Chromadorea</taxon>
        <taxon>Rhabditida</taxon>
        <taxon>Rhabditina</taxon>
        <taxon>Rhabditomorpha</taxon>
        <taxon>Rhabditoidea</taxon>
        <taxon>Rhabditidae</taxon>
        <taxon>Peloderinae</taxon>
        <taxon>Caenorhabditis</taxon>
    </lineage>
</organism>
<reference evidence="5" key="1">
    <citation type="submission" date="2010-08" db="EMBL/GenBank/DDBJ databases">
        <authorList>
            <consortium name="Caenorhabditis japonica Sequencing Consortium"/>
            <person name="Wilson R.K."/>
        </authorList>
    </citation>
    <scope>NUCLEOTIDE SEQUENCE [LARGE SCALE GENOMIC DNA]</scope>
    <source>
        <strain evidence="5">DF5081</strain>
    </source>
</reference>
<dbReference type="EnsemblMetazoa" id="CJA10769.1">
    <property type="protein sequence ID" value="CJA10769.1"/>
    <property type="gene ID" value="WBGene00129973"/>
</dbReference>
<dbReference type="SUPFAM" id="SSF54791">
    <property type="entry name" value="Eukaryotic type KH-domain (KH-domain type I)"/>
    <property type="match status" value="2"/>
</dbReference>
<dbReference type="PANTHER" id="PTHR10288">
    <property type="entry name" value="KH DOMAIN CONTAINING RNA BINDING PROTEIN"/>
    <property type="match status" value="1"/>
</dbReference>
<dbReference type="InterPro" id="IPR004088">
    <property type="entry name" value="KH_dom_type_1"/>
</dbReference>
<dbReference type="SMART" id="SM00322">
    <property type="entry name" value="KH"/>
    <property type="match status" value="2"/>
</dbReference>
<keyword evidence="1" id="KW-0677">Repeat</keyword>
<dbReference type="PROSITE" id="PS50084">
    <property type="entry name" value="KH_TYPE_1"/>
    <property type="match status" value="2"/>
</dbReference>
<keyword evidence="2" id="KW-0694">RNA-binding</keyword>
<name>A0A8R1DS97_CAEJA</name>
<dbReference type="Gene3D" id="3.30.1370.10">
    <property type="entry name" value="K Homology domain, type 1"/>
    <property type="match status" value="2"/>
</dbReference>
<dbReference type="InterPro" id="IPR004087">
    <property type="entry name" value="KH_dom"/>
</dbReference>
<feature type="domain" description="K Homology" evidence="3">
    <location>
        <begin position="2"/>
        <end position="74"/>
    </location>
</feature>
<protein>
    <recommendedName>
        <fullName evidence="3">K Homology domain-containing protein</fullName>
    </recommendedName>
</protein>
<dbReference type="AlphaFoldDB" id="A0A8R1DS97"/>
<evidence type="ECO:0000313" key="4">
    <source>
        <dbReference type="EnsemblMetazoa" id="CJA10769.1"/>
    </source>
</evidence>
<dbReference type="InterPro" id="IPR036612">
    <property type="entry name" value="KH_dom_type_1_sf"/>
</dbReference>
<keyword evidence="5" id="KW-1185">Reference proteome</keyword>
<dbReference type="Proteomes" id="UP000005237">
    <property type="component" value="Unassembled WGS sequence"/>
</dbReference>
<evidence type="ECO:0000313" key="5">
    <source>
        <dbReference type="Proteomes" id="UP000005237"/>
    </source>
</evidence>
<dbReference type="CDD" id="cd00105">
    <property type="entry name" value="KH-I"/>
    <property type="match status" value="1"/>
</dbReference>
<dbReference type="GO" id="GO:0003723">
    <property type="term" value="F:RNA binding"/>
    <property type="evidence" value="ECO:0007669"/>
    <property type="project" value="UniProtKB-UniRule"/>
</dbReference>
<proteinExistence type="predicted"/>
<evidence type="ECO:0000259" key="3">
    <source>
        <dbReference type="SMART" id="SM00322"/>
    </source>
</evidence>
<feature type="domain" description="K Homology" evidence="3">
    <location>
        <begin position="79"/>
        <end position="152"/>
    </location>
</feature>
<sequence length="176" mass="20086">MSSQILNYPLHSFLDASLVGKFIGHEGVNIHKLEKENGVAVDIWRTKDDEAMVRVTGPIWNLKATLNDICQLVARIRNENRRYEFEIPAKNVGFLIGKHGAKINEIKMNANVEVHFDREMSGEGGKENTLVTITGNYQQTLTGLRLICDRLNSKNKKSVYENPKTRQFYDSLMESF</sequence>
<dbReference type="Pfam" id="PF00013">
    <property type="entry name" value="KH_1"/>
    <property type="match status" value="2"/>
</dbReference>
<accession>A0A8R1DS97</accession>
<dbReference type="OMA" id="GHEGVNI"/>
<evidence type="ECO:0000256" key="2">
    <source>
        <dbReference type="PROSITE-ProRule" id="PRU00117"/>
    </source>
</evidence>
<evidence type="ECO:0000256" key="1">
    <source>
        <dbReference type="ARBA" id="ARBA00022737"/>
    </source>
</evidence>